<evidence type="ECO:0000313" key="3">
    <source>
        <dbReference type="EMBL" id="GMF30312.1"/>
    </source>
</evidence>
<feature type="compositionally biased region" description="Acidic residues" evidence="1">
    <location>
        <begin position="162"/>
        <end position="172"/>
    </location>
</feature>
<reference evidence="3" key="1">
    <citation type="submission" date="2023-04" db="EMBL/GenBank/DDBJ databases">
        <title>Phytophthora fragariaefolia NBRC 109709.</title>
        <authorList>
            <person name="Ichikawa N."/>
            <person name="Sato H."/>
            <person name="Tonouchi N."/>
        </authorList>
    </citation>
    <scope>NUCLEOTIDE SEQUENCE</scope>
    <source>
        <strain evidence="3">NBRC 109709</strain>
    </source>
</reference>
<dbReference type="SMART" id="SM00317">
    <property type="entry name" value="SET"/>
    <property type="match status" value="1"/>
</dbReference>
<dbReference type="InterPro" id="IPR001214">
    <property type="entry name" value="SET_dom"/>
</dbReference>
<gene>
    <name evidence="3" type="ORF">Pfra01_000669100</name>
</gene>
<feature type="domain" description="SET" evidence="2">
    <location>
        <begin position="333"/>
        <end position="471"/>
    </location>
</feature>
<dbReference type="InterPro" id="IPR046341">
    <property type="entry name" value="SET_dom_sf"/>
</dbReference>
<proteinExistence type="predicted"/>
<dbReference type="EMBL" id="BSXT01000573">
    <property type="protein sequence ID" value="GMF30312.1"/>
    <property type="molecule type" value="Genomic_DNA"/>
</dbReference>
<keyword evidence="4" id="KW-1185">Reference proteome</keyword>
<dbReference type="PROSITE" id="PS50280">
    <property type="entry name" value="SET"/>
    <property type="match status" value="1"/>
</dbReference>
<feature type="region of interest" description="Disordered" evidence="1">
    <location>
        <begin position="162"/>
        <end position="190"/>
    </location>
</feature>
<evidence type="ECO:0000259" key="2">
    <source>
        <dbReference type="PROSITE" id="PS50280"/>
    </source>
</evidence>
<dbReference type="Proteomes" id="UP001165121">
    <property type="component" value="Unassembled WGS sequence"/>
</dbReference>
<protein>
    <submittedName>
        <fullName evidence="3">Unnamed protein product</fullName>
    </submittedName>
</protein>
<dbReference type="Pfam" id="PF00856">
    <property type="entry name" value="SET"/>
    <property type="match status" value="1"/>
</dbReference>
<name>A0A9W6UDQ6_9STRA</name>
<evidence type="ECO:0000313" key="4">
    <source>
        <dbReference type="Proteomes" id="UP001165121"/>
    </source>
</evidence>
<sequence length="502" mass="55721">MEFGCGDARGERVSKVLKLAQLADEDYRIRVDTQELIAPTMLIKRVLDRFGNAFRDVFAKWRKLRTYKLVDGEVQGVTSERIAERQVEPQSEAVRQLSIDLTCSTRAGASRPPAHSPRDPLFSGSEVGYENLSEGLEPRVSAEGTGIAADICVVDFCSSDSDDSAGDQEEDAGAAAEGNHAQLEDAVKPEPTTDELDVANRAFLQIPTHAQRRRIRHQATQRTGSYYIPRSRKRRVRAKRAIVRCSTGVYHAHPVQASIPDLGTVPWPDDVKYIPTSLNPDEIHFKQLDDLGTCGCTVDSFRDECHNATSAVFCQASNCNLGGECSNTPRDSSALRLFETVHAGIGVYTMATLYVGDIIGEYCNVLAAYEGVTVGDTDIQWKQTSGYTLLQNKRATDGKYVYVEPNAEGVNCAGYGWDKHYNKFGLRMRFLNHACGPNAQFVEMEYLGQLRVVVWLLETIRPESQVTVSYGSNIWFPCQCSRHTQANTVNKRMDEGTSHDSN</sequence>
<dbReference type="SUPFAM" id="SSF82199">
    <property type="entry name" value="SET domain"/>
    <property type="match status" value="1"/>
</dbReference>
<dbReference type="Gene3D" id="2.170.270.10">
    <property type="entry name" value="SET domain"/>
    <property type="match status" value="1"/>
</dbReference>
<dbReference type="AlphaFoldDB" id="A0A9W6UDQ6"/>
<organism evidence="3 4">
    <name type="scientific">Phytophthora fragariaefolia</name>
    <dbReference type="NCBI Taxonomy" id="1490495"/>
    <lineage>
        <taxon>Eukaryota</taxon>
        <taxon>Sar</taxon>
        <taxon>Stramenopiles</taxon>
        <taxon>Oomycota</taxon>
        <taxon>Peronosporomycetes</taxon>
        <taxon>Peronosporales</taxon>
        <taxon>Peronosporaceae</taxon>
        <taxon>Phytophthora</taxon>
    </lineage>
</organism>
<accession>A0A9W6UDQ6</accession>
<evidence type="ECO:0000256" key="1">
    <source>
        <dbReference type="SAM" id="MobiDB-lite"/>
    </source>
</evidence>
<comment type="caution">
    <text evidence="3">The sequence shown here is derived from an EMBL/GenBank/DDBJ whole genome shotgun (WGS) entry which is preliminary data.</text>
</comment>